<dbReference type="Proteomes" id="UP001316184">
    <property type="component" value="Chromosome"/>
</dbReference>
<accession>A0ABY5M6X3</accession>
<keyword evidence="2" id="KW-1185">Reference proteome</keyword>
<name>A0ABY5M6X3_9ACTN</name>
<proteinExistence type="predicted"/>
<evidence type="ECO:0000313" key="2">
    <source>
        <dbReference type="Proteomes" id="UP001316184"/>
    </source>
</evidence>
<reference evidence="1 2" key="1">
    <citation type="submission" date="2022-08" db="EMBL/GenBank/DDBJ databases">
        <title>novel species in genus Aeromicrobium.</title>
        <authorList>
            <person name="Ye L."/>
        </authorList>
    </citation>
    <scope>NUCLEOTIDE SEQUENCE [LARGE SCALE GENOMIC DNA]</scope>
    <source>
        <strain evidence="2">zg-Y1379</strain>
    </source>
</reference>
<dbReference type="EMBL" id="CP102173">
    <property type="protein sequence ID" value="UUP13913.1"/>
    <property type="molecule type" value="Genomic_DNA"/>
</dbReference>
<gene>
    <name evidence="1" type="ORF">NQV15_00970</name>
</gene>
<protein>
    <submittedName>
        <fullName evidence="1">Uncharacterized protein</fullName>
    </submittedName>
</protein>
<evidence type="ECO:0000313" key="1">
    <source>
        <dbReference type="EMBL" id="UUP13913.1"/>
    </source>
</evidence>
<dbReference type="RefSeq" id="WP_232403000.1">
    <property type="nucleotide sequence ID" value="NZ_CP102173.1"/>
</dbReference>
<organism evidence="1 2">
    <name type="scientific">Aeromicrobium wangtongii</name>
    <dbReference type="NCBI Taxonomy" id="2969247"/>
    <lineage>
        <taxon>Bacteria</taxon>
        <taxon>Bacillati</taxon>
        <taxon>Actinomycetota</taxon>
        <taxon>Actinomycetes</taxon>
        <taxon>Propionibacteriales</taxon>
        <taxon>Nocardioidaceae</taxon>
        <taxon>Aeromicrobium</taxon>
    </lineage>
</organism>
<sequence>MTVSADPHTAPFACRDDDGVVDHSVVVRRRAIQCALSRICGVCGQTLSRPIAFLGPEDEALDGLFTFPPAHVECAEDALERFAAFGDGVLRQPQAPRRWVLVTTAGFDLVRPARRGEPVRFRPNSVLTTTARWP</sequence>